<dbReference type="Gene3D" id="2.60.120.200">
    <property type="match status" value="1"/>
</dbReference>
<keyword evidence="4" id="KW-0106">Calcium</keyword>
<comment type="similarity">
    <text evidence="1">Belongs to the leguminous lectin family.</text>
</comment>
<dbReference type="PIRSF" id="PIRSF002690">
    <property type="entry name" value="L-type_lectin_plant"/>
    <property type="match status" value="1"/>
</dbReference>
<protein>
    <recommendedName>
        <fullName evidence="8">Legume lectin domain-containing protein</fullName>
    </recommendedName>
</protein>
<evidence type="ECO:0000313" key="9">
    <source>
        <dbReference type="EMBL" id="CAL0302727.1"/>
    </source>
</evidence>
<dbReference type="CDD" id="cd06899">
    <property type="entry name" value="lectin_legume_LecRK_Arcelin_ConA"/>
    <property type="match status" value="1"/>
</dbReference>
<accession>A0AAV1W0H9</accession>
<dbReference type="InterPro" id="IPR019825">
    <property type="entry name" value="Lectin_legB_Mn/Ca_BS"/>
</dbReference>
<keyword evidence="7" id="KW-0732">Signal</keyword>
<evidence type="ECO:0000256" key="5">
    <source>
        <dbReference type="ARBA" id="ARBA00023180"/>
    </source>
</evidence>
<dbReference type="GO" id="GO:0046872">
    <property type="term" value="F:metal ion binding"/>
    <property type="evidence" value="ECO:0007669"/>
    <property type="project" value="UniProtKB-KW"/>
</dbReference>
<sequence length="267" mass="29042">MTTSKVTQVFVPTFITFFLLILNNVNSSSDHVSFSINKFVSNEKDLVFQGDVSLSSTGALEFPILENNPPKQNSVGRVVYAKPIRIFDSKKHKEASFTTSFSFIVTAPDSNQPADGFAFFLAPPDSQIPPNSVGNGGFLGIFNDQSLNTANQVVAVEFDTFSNEWDPSFQHIGIDVNTIASIQTSAWNWRNGEVANVTISYVASTKTLTATLTYPSDKSSSVVSASVDLKSTLPELVRIGFSGATGGLVETNNILQWSFRSSLKRCN</sequence>
<dbReference type="Proteomes" id="UP001497480">
    <property type="component" value="Unassembled WGS sequence"/>
</dbReference>
<name>A0AAV1W0H9_LUPLU</name>
<reference evidence="10 11" key="1">
    <citation type="submission" date="2024-03" db="EMBL/GenBank/DDBJ databases">
        <authorList>
            <person name="Martinez-Hernandez J."/>
        </authorList>
    </citation>
    <scope>NUCLEOTIDE SEQUENCE [LARGE SCALE GENOMIC DNA]</scope>
</reference>
<keyword evidence="3" id="KW-0430">Lectin</keyword>
<evidence type="ECO:0000256" key="2">
    <source>
        <dbReference type="ARBA" id="ARBA00022723"/>
    </source>
</evidence>
<dbReference type="GO" id="GO:0030246">
    <property type="term" value="F:carbohydrate binding"/>
    <property type="evidence" value="ECO:0007669"/>
    <property type="project" value="UniProtKB-KW"/>
</dbReference>
<dbReference type="EMBL" id="CAXHTB010000003">
    <property type="protein sequence ID" value="CAL0302728.1"/>
    <property type="molecule type" value="Genomic_DNA"/>
</dbReference>
<feature type="chain" id="PRO_5044714203" description="Legume lectin domain-containing protein" evidence="7">
    <location>
        <begin position="28"/>
        <end position="267"/>
    </location>
</feature>
<evidence type="ECO:0000256" key="1">
    <source>
        <dbReference type="ARBA" id="ARBA00007606"/>
    </source>
</evidence>
<dbReference type="SUPFAM" id="SSF49899">
    <property type="entry name" value="Concanavalin A-like lectins/glucanases"/>
    <property type="match status" value="1"/>
</dbReference>
<feature type="signal peptide" evidence="7">
    <location>
        <begin position="1"/>
        <end position="27"/>
    </location>
</feature>
<dbReference type="Pfam" id="PF00139">
    <property type="entry name" value="Lectin_legB"/>
    <property type="match status" value="1"/>
</dbReference>
<keyword evidence="5" id="KW-0325">Glycoprotein</keyword>
<organism evidence="10 11">
    <name type="scientific">Lupinus luteus</name>
    <name type="common">European yellow lupine</name>
    <dbReference type="NCBI Taxonomy" id="3873"/>
    <lineage>
        <taxon>Eukaryota</taxon>
        <taxon>Viridiplantae</taxon>
        <taxon>Streptophyta</taxon>
        <taxon>Embryophyta</taxon>
        <taxon>Tracheophyta</taxon>
        <taxon>Spermatophyta</taxon>
        <taxon>Magnoliopsida</taxon>
        <taxon>eudicotyledons</taxon>
        <taxon>Gunneridae</taxon>
        <taxon>Pentapetalae</taxon>
        <taxon>rosids</taxon>
        <taxon>fabids</taxon>
        <taxon>Fabales</taxon>
        <taxon>Fabaceae</taxon>
        <taxon>Papilionoideae</taxon>
        <taxon>50 kb inversion clade</taxon>
        <taxon>genistoids sensu lato</taxon>
        <taxon>core genistoids</taxon>
        <taxon>Genisteae</taxon>
        <taxon>Lupinus</taxon>
    </lineage>
</organism>
<evidence type="ECO:0000256" key="4">
    <source>
        <dbReference type="ARBA" id="ARBA00022837"/>
    </source>
</evidence>
<gene>
    <name evidence="9" type="ORF">LLUT_LOCUS3787</name>
    <name evidence="10" type="ORF">LLUT_LOCUS3788</name>
</gene>
<evidence type="ECO:0000313" key="11">
    <source>
        <dbReference type="Proteomes" id="UP001497480"/>
    </source>
</evidence>
<dbReference type="InterPro" id="IPR050258">
    <property type="entry name" value="Leguminous_Lectin"/>
</dbReference>
<keyword evidence="2" id="KW-0479">Metal-binding</keyword>
<dbReference type="EMBL" id="CAXHTB010000003">
    <property type="protein sequence ID" value="CAL0302727.1"/>
    <property type="molecule type" value="Genomic_DNA"/>
</dbReference>
<evidence type="ECO:0000256" key="7">
    <source>
        <dbReference type="SAM" id="SignalP"/>
    </source>
</evidence>
<evidence type="ECO:0000313" key="10">
    <source>
        <dbReference type="EMBL" id="CAL0302728.1"/>
    </source>
</evidence>
<dbReference type="PANTHER" id="PTHR32401">
    <property type="entry name" value="CONCANAVALIN A-LIKE LECTIN FAMILY PROTEIN"/>
    <property type="match status" value="1"/>
</dbReference>
<evidence type="ECO:0000259" key="8">
    <source>
        <dbReference type="Pfam" id="PF00139"/>
    </source>
</evidence>
<dbReference type="AlphaFoldDB" id="A0AAV1W0H9"/>
<dbReference type="InterPro" id="IPR016363">
    <property type="entry name" value="L-lectin"/>
</dbReference>
<keyword evidence="11" id="KW-1185">Reference proteome</keyword>
<evidence type="ECO:0000256" key="3">
    <source>
        <dbReference type="ARBA" id="ARBA00022734"/>
    </source>
</evidence>
<proteinExistence type="inferred from homology"/>
<comment type="caution">
    <text evidence="10">The sequence shown here is derived from an EMBL/GenBank/DDBJ whole genome shotgun (WGS) entry which is preliminary data.</text>
</comment>
<evidence type="ECO:0000256" key="6">
    <source>
        <dbReference type="ARBA" id="ARBA00023211"/>
    </source>
</evidence>
<feature type="domain" description="Legume lectin" evidence="8">
    <location>
        <begin position="32"/>
        <end position="262"/>
    </location>
</feature>
<dbReference type="PROSITE" id="PS00307">
    <property type="entry name" value="LECTIN_LEGUME_BETA"/>
    <property type="match status" value="1"/>
</dbReference>
<keyword evidence="6" id="KW-0464">Manganese</keyword>
<dbReference type="InterPro" id="IPR013320">
    <property type="entry name" value="ConA-like_dom_sf"/>
</dbReference>
<dbReference type="InterPro" id="IPR001220">
    <property type="entry name" value="Legume_lectin_dom"/>
</dbReference>
<dbReference type="PANTHER" id="PTHR32401:SF45">
    <property type="entry name" value="LECTIN"/>
    <property type="match status" value="1"/>
</dbReference>